<sequence length="100" mass="11094">MTNPIDNLPPVHPGRFLRDELDALDLSARAFARRLHVPHNAITGIMNGDRAISALMAIRLGRAFGTTPQYWLNLQTIYDLKKAQADMPTDVLEIEPCVAA</sequence>
<dbReference type="PANTHER" id="PTHR36924">
    <property type="entry name" value="ANTITOXIN HIGA-1"/>
    <property type="match status" value="1"/>
</dbReference>
<evidence type="ECO:0000259" key="2">
    <source>
        <dbReference type="PROSITE" id="PS50943"/>
    </source>
</evidence>
<protein>
    <submittedName>
        <fullName evidence="3">Addiction module antidote protein, HigA family</fullName>
    </submittedName>
</protein>
<dbReference type="SUPFAM" id="SSF47413">
    <property type="entry name" value="lambda repressor-like DNA-binding domains"/>
    <property type="match status" value="1"/>
</dbReference>
<reference evidence="3 4" key="1">
    <citation type="journal article" date="2018" name="Arch. Microbiol.">
        <title>New insights into the metabolic potential of the phototrophic purple bacterium Rhodopila globiformis DSM 161(T) from its draft genome sequence and evidence for a vanadium-dependent nitrogenase.</title>
        <authorList>
            <person name="Imhoff J.F."/>
            <person name="Rahn T."/>
            <person name="Kunzel S."/>
            <person name="Neulinger S.C."/>
        </authorList>
    </citation>
    <scope>NUCLEOTIDE SEQUENCE [LARGE SCALE GENOMIC DNA]</scope>
    <source>
        <strain evidence="3 4">DSM 161</strain>
    </source>
</reference>
<evidence type="ECO:0000256" key="1">
    <source>
        <dbReference type="ARBA" id="ARBA00023125"/>
    </source>
</evidence>
<comment type="caution">
    <text evidence="3">The sequence shown here is derived from an EMBL/GenBank/DDBJ whole genome shotgun (WGS) entry which is preliminary data.</text>
</comment>
<dbReference type="RefSeq" id="WP_104517273.1">
    <property type="nucleotide sequence ID" value="NZ_NHRY01000041.1"/>
</dbReference>
<dbReference type="Pfam" id="PF01381">
    <property type="entry name" value="HTH_3"/>
    <property type="match status" value="1"/>
</dbReference>
<dbReference type="OrthoDB" id="3174593at2"/>
<dbReference type="SMART" id="SM00530">
    <property type="entry name" value="HTH_XRE"/>
    <property type="match status" value="1"/>
</dbReference>
<feature type="domain" description="HTH cro/C1-type" evidence="2">
    <location>
        <begin position="17"/>
        <end position="71"/>
    </location>
</feature>
<dbReference type="InterPro" id="IPR013430">
    <property type="entry name" value="Toxin_antidote_HigA"/>
</dbReference>
<keyword evidence="1" id="KW-0238">DNA-binding</keyword>
<dbReference type="PROSITE" id="PS50943">
    <property type="entry name" value="HTH_CROC1"/>
    <property type="match status" value="1"/>
</dbReference>
<dbReference type="AlphaFoldDB" id="A0A2S6NN72"/>
<dbReference type="PANTHER" id="PTHR36924:SF1">
    <property type="entry name" value="ANTITOXIN HIGA-1"/>
    <property type="match status" value="1"/>
</dbReference>
<dbReference type="NCBIfam" id="TIGR02607">
    <property type="entry name" value="antidote_HigA"/>
    <property type="match status" value="1"/>
</dbReference>
<proteinExistence type="predicted"/>
<dbReference type="EMBL" id="NHRY01000041">
    <property type="protein sequence ID" value="PPQ38326.1"/>
    <property type="molecule type" value="Genomic_DNA"/>
</dbReference>
<accession>A0A2S6NN72</accession>
<dbReference type="InterPro" id="IPR010982">
    <property type="entry name" value="Lambda_DNA-bd_dom_sf"/>
</dbReference>
<keyword evidence="4" id="KW-1185">Reference proteome</keyword>
<dbReference type="GO" id="GO:0003677">
    <property type="term" value="F:DNA binding"/>
    <property type="evidence" value="ECO:0007669"/>
    <property type="project" value="UniProtKB-KW"/>
</dbReference>
<evidence type="ECO:0000313" key="4">
    <source>
        <dbReference type="Proteomes" id="UP000239724"/>
    </source>
</evidence>
<dbReference type="CDD" id="cd00093">
    <property type="entry name" value="HTH_XRE"/>
    <property type="match status" value="1"/>
</dbReference>
<dbReference type="Proteomes" id="UP000239724">
    <property type="component" value="Unassembled WGS sequence"/>
</dbReference>
<name>A0A2S6NN72_RHOGL</name>
<gene>
    <name evidence="3" type="ORF">CCS01_02560</name>
</gene>
<evidence type="ECO:0000313" key="3">
    <source>
        <dbReference type="EMBL" id="PPQ38326.1"/>
    </source>
</evidence>
<dbReference type="Gene3D" id="1.10.260.40">
    <property type="entry name" value="lambda repressor-like DNA-binding domains"/>
    <property type="match status" value="1"/>
</dbReference>
<dbReference type="InterPro" id="IPR001387">
    <property type="entry name" value="Cro/C1-type_HTH"/>
</dbReference>
<organism evidence="3 4">
    <name type="scientific">Rhodopila globiformis</name>
    <name type="common">Rhodopseudomonas globiformis</name>
    <dbReference type="NCBI Taxonomy" id="1071"/>
    <lineage>
        <taxon>Bacteria</taxon>
        <taxon>Pseudomonadati</taxon>
        <taxon>Pseudomonadota</taxon>
        <taxon>Alphaproteobacteria</taxon>
        <taxon>Acetobacterales</taxon>
        <taxon>Acetobacteraceae</taxon>
        <taxon>Rhodopila</taxon>
    </lineage>
</organism>